<feature type="non-terminal residue" evidence="2">
    <location>
        <position position="1"/>
    </location>
</feature>
<proteinExistence type="predicted"/>
<dbReference type="Proteomes" id="UP000724874">
    <property type="component" value="Unassembled WGS sequence"/>
</dbReference>
<comment type="caution">
    <text evidence="2">The sequence shown here is derived from an EMBL/GenBank/DDBJ whole genome shotgun (WGS) entry which is preliminary data.</text>
</comment>
<feature type="chain" id="PRO_5040269764" evidence="1">
    <location>
        <begin position="21"/>
        <end position="106"/>
    </location>
</feature>
<reference evidence="2" key="1">
    <citation type="submission" date="2020-11" db="EMBL/GenBank/DDBJ databases">
        <authorList>
            <consortium name="DOE Joint Genome Institute"/>
            <person name="Ahrendt S."/>
            <person name="Riley R."/>
            <person name="Andreopoulos W."/>
            <person name="LaButti K."/>
            <person name="Pangilinan J."/>
            <person name="Ruiz-duenas F.J."/>
            <person name="Barrasa J.M."/>
            <person name="Sanchez-Garcia M."/>
            <person name="Camarero S."/>
            <person name="Miyauchi S."/>
            <person name="Serrano A."/>
            <person name="Linde D."/>
            <person name="Babiker R."/>
            <person name="Drula E."/>
            <person name="Ayuso-Fernandez I."/>
            <person name="Pacheco R."/>
            <person name="Padilla G."/>
            <person name="Ferreira P."/>
            <person name="Barriuso J."/>
            <person name="Kellner H."/>
            <person name="Castanera R."/>
            <person name="Alfaro M."/>
            <person name="Ramirez L."/>
            <person name="Pisabarro A.G."/>
            <person name="Kuo A."/>
            <person name="Tritt A."/>
            <person name="Lipzen A."/>
            <person name="He G."/>
            <person name="Yan M."/>
            <person name="Ng V."/>
            <person name="Cullen D."/>
            <person name="Martin F."/>
            <person name="Rosso M.-N."/>
            <person name="Henrissat B."/>
            <person name="Hibbett D."/>
            <person name="Martinez A.T."/>
            <person name="Grigoriev I.V."/>
        </authorList>
    </citation>
    <scope>NUCLEOTIDE SEQUENCE</scope>
    <source>
        <strain evidence="2">AH 44721</strain>
    </source>
</reference>
<dbReference type="EMBL" id="JADNYJ010000120">
    <property type="protein sequence ID" value="KAF8882776.1"/>
    <property type="molecule type" value="Genomic_DNA"/>
</dbReference>
<keyword evidence="1" id="KW-0732">Signal</keyword>
<sequence>SATIIYIALALFGANFPAKADIIAFTSDHCDGDEGENVPCSNECINFNLCHSFEVVAQGTHCVVAFQDSRCSIPVGVILNSGGGQCSNVNTGTTILSLRCSPNSIC</sequence>
<organism evidence="2 3">
    <name type="scientific">Gymnopilus junonius</name>
    <name type="common">Spectacular rustgill mushroom</name>
    <name type="synonym">Gymnopilus spectabilis subsp. junonius</name>
    <dbReference type="NCBI Taxonomy" id="109634"/>
    <lineage>
        <taxon>Eukaryota</taxon>
        <taxon>Fungi</taxon>
        <taxon>Dikarya</taxon>
        <taxon>Basidiomycota</taxon>
        <taxon>Agaricomycotina</taxon>
        <taxon>Agaricomycetes</taxon>
        <taxon>Agaricomycetidae</taxon>
        <taxon>Agaricales</taxon>
        <taxon>Agaricineae</taxon>
        <taxon>Hymenogastraceae</taxon>
        <taxon>Gymnopilus</taxon>
    </lineage>
</organism>
<dbReference type="OrthoDB" id="5429515at2759"/>
<evidence type="ECO:0000313" key="2">
    <source>
        <dbReference type="EMBL" id="KAF8882776.1"/>
    </source>
</evidence>
<evidence type="ECO:0000256" key="1">
    <source>
        <dbReference type="SAM" id="SignalP"/>
    </source>
</evidence>
<name>A0A9P5THU8_GYMJU</name>
<feature type="signal peptide" evidence="1">
    <location>
        <begin position="1"/>
        <end position="20"/>
    </location>
</feature>
<keyword evidence="3" id="KW-1185">Reference proteome</keyword>
<dbReference type="AlphaFoldDB" id="A0A9P5THU8"/>
<accession>A0A9P5THU8</accession>
<feature type="non-terminal residue" evidence="2">
    <location>
        <position position="106"/>
    </location>
</feature>
<gene>
    <name evidence="2" type="ORF">CPB84DRAFT_1659569</name>
</gene>
<protein>
    <submittedName>
        <fullName evidence="2">Uncharacterized protein</fullName>
    </submittedName>
</protein>
<evidence type="ECO:0000313" key="3">
    <source>
        <dbReference type="Proteomes" id="UP000724874"/>
    </source>
</evidence>